<name>A0AAV7JW02_9METZ</name>
<comment type="caution">
    <text evidence="1">The sequence shown here is derived from an EMBL/GenBank/DDBJ whole genome shotgun (WGS) entry which is preliminary data.</text>
</comment>
<organism evidence="1 2">
    <name type="scientific">Oopsacas minuta</name>
    <dbReference type="NCBI Taxonomy" id="111878"/>
    <lineage>
        <taxon>Eukaryota</taxon>
        <taxon>Metazoa</taxon>
        <taxon>Porifera</taxon>
        <taxon>Hexactinellida</taxon>
        <taxon>Hexasterophora</taxon>
        <taxon>Lyssacinosida</taxon>
        <taxon>Leucopsacidae</taxon>
        <taxon>Oopsacas</taxon>
    </lineage>
</organism>
<evidence type="ECO:0000313" key="1">
    <source>
        <dbReference type="EMBL" id="KAI6652595.1"/>
    </source>
</evidence>
<dbReference type="EMBL" id="JAKMXF010000298">
    <property type="protein sequence ID" value="KAI6652595.1"/>
    <property type="molecule type" value="Genomic_DNA"/>
</dbReference>
<sequence length="107" mass="11673">MTSNSLTDLCIDRDDLVDQSLLATKSLTDLTLSESSVDTEFYSATEDKHFELELTRKVAELHTELLTLVISNIEAKMSAINSEILNAESELASTVTCLSALDTVSSD</sequence>
<proteinExistence type="predicted"/>
<evidence type="ECO:0000313" key="2">
    <source>
        <dbReference type="Proteomes" id="UP001165289"/>
    </source>
</evidence>
<dbReference type="AlphaFoldDB" id="A0AAV7JW02"/>
<accession>A0AAV7JW02</accession>
<reference evidence="1 2" key="1">
    <citation type="journal article" date="2023" name="BMC Biol.">
        <title>The compact genome of the sponge Oopsacas minuta (Hexactinellida) is lacking key metazoan core genes.</title>
        <authorList>
            <person name="Santini S."/>
            <person name="Schenkelaars Q."/>
            <person name="Jourda C."/>
            <person name="Duchesne M."/>
            <person name="Belahbib H."/>
            <person name="Rocher C."/>
            <person name="Selva M."/>
            <person name="Riesgo A."/>
            <person name="Vervoort M."/>
            <person name="Leys S.P."/>
            <person name="Kodjabachian L."/>
            <person name="Le Bivic A."/>
            <person name="Borchiellini C."/>
            <person name="Claverie J.M."/>
            <person name="Renard E."/>
        </authorList>
    </citation>
    <scope>NUCLEOTIDE SEQUENCE [LARGE SCALE GENOMIC DNA]</scope>
    <source>
        <strain evidence="1">SPO-2</strain>
    </source>
</reference>
<dbReference type="Proteomes" id="UP001165289">
    <property type="component" value="Unassembled WGS sequence"/>
</dbReference>
<keyword evidence="2" id="KW-1185">Reference proteome</keyword>
<gene>
    <name evidence="1" type="ORF">LOD99_4380</name>
</gene>
<protein>
    <submittedName>
        <fullName evidence="1">Uncharacterized protein</fullName>
    </submittedName>
</protein>